<dbReference type="EMBL" id="QZEY01000016">
    <property type="protein sequence ID" value="RJL24188.1"/>
    <property type="molecule type" value="Genomic_DNA"/>
</dbReference>
<dbReference type="Gene3D" id="2.40.350.10">
    <property type="entry name" value="SO1590-like"/>
    <property type="match status" value="1"/>
</dbReference>
<evidence type="ECO:0000313" key="1">
    <source>
        <dbReference type="EMBL" id="RJL24188.1"/>
    </source>
</evidence>
<name>A0A3A4AS96_9ACTN</name>
<evidence type="ECO:0000313" key="2">
    <source>
        <dbReference type="Proteomes" id="UP000265768"/>
    </source>
</evidence>
<reference evidence="1 2" key="1">
    <citation type="submission" date="2018-09" db="EMBL/GenBank/DDBJ databases">
        <title>YIM 75507 draft genome.</title>
        <authorList>
            <person name="Tang S."/>
            <person name="Feng Y."/>
        </authorList>
    </citation>
    <scope>NUCLEOTIDE SEQUENCE [LARGE SCALE GENOMIC DNA]</scope>
    <source>
        <strain evidence="1 2">YIM 75507</strain>
    </source>
</reference>
<dbReference type="InterPro" id="IPR021607">
    <property type="entry name" value="DUF3224"/>
</dbReference>
<gene>
    <name evidence="1" type="ORF">D5H75_30575</name>
</gene>
<accession>A0A3A4AS96</accession>
<dbReference type="AlphaFoldDB" id="A0A3A4AS96"/>
<dbReference type="OrthoDB" id="882224at2"/>
<dbReference type="SUPFAM" id="SSF159238">
    <property type="entry name" value="SO1590-like"/>
    <property type="match status" value="1"/>
</dbReference>
<comment type="caution">
    <text evidence="1">The sequence shown here is derived from an EMBL/GenBank/DDBJ whole genome shotgun (WGS) entry which is preliminary data.</text>
</comment>
<protein>
    <submittedName>
        <fullName evidence="1">DUF3224 domain-containing protein</fullName>
    </submittedName>
</protein>
<dbReference type="Proteomes" id="UP000265768">
    <property type="component" value="Unassembled WGS sequence"/>
</dbReference>
<sequence length="132" mass="14099">MPRATGTFEVTRWDATPYDDRDGLALARVEVGKTFHGDVEGTAEAALTTASTPVEGSMAYVAIERMTVSVHGRSGVFLLQHGAAMERGRAEGLWVTVVPDSGSGELAGISGRMWISVNEDGGHDYALEYELP</sequence>
<proteinExistence type="predicted"/>
<organism evidence="1 2">
    <name type="scientific">Bailinhaonella thermotolerans</name>
    <dbReference type="NCBI Taxonomy" id="1070861"/>
    <lineage>
        <taxon>Bacteria</taxon>
        <taxon>Bacillati</taxon>
        <taxon>Actinomycetota</taxon>
        <taxon>Actinomycetes</taxon>
        <taxon>Streptosporangiales</taxon>
        <taxon>Streptosporangiaceae</taxon>
        <taxon>Bailinhaonella</taxon>
    </lineage>
</organism>
<dbReference type="Pfam" id="PF11528">
    <property type="entry name" value="DUF3224"/>
    <property type="match status" value="1"/>
</dbReference>
<keyword evidence="2" id="KW-1185">Reference proteome</keyword>
<dbReference type="InterPro" id="IPR023159">
    <property type="entry name" value="SO1590-like_sf"/>
</dbReference>
<dbReference type="RefSeq" id="WP_119930044.1">
    <property type="nucleotide sequence ID" value="NZ_QZEY01000016.1"/>
</dbReference>